<comment type="caution">
    <text evidence="1">The sequence shown here is derived from an EMBL/GenBank/DDBJ whole genome shotgun (WGS) entry which is preliminary data.</text>
</comment>
<organism evidence="1 2">
    <name type="scientific">Vibrio variabilis</name>
    <dbReference type="NCBI Taxonomy" id="990271"/>
    <lineage>
        <taxon>Bacteria</taxon>
        <taxon>Pseudomonadati</taxon>
        <taxon>Pseudomonadota</taxon>
        <taxon>Gammaproteobacteria</taxon>
        <taxon>Vibrionales</taxon>
        <taxon>Vibrionaceae</taxon>
        <taxon>Vibrio</taxon>
    </lineage>
</organism>
<protein>
    <submittedName>
        <fullName evidence="1">Uncharacterized protein</fullName>
    </submittedName>
</protein>
<sequence length="46" mass="5235">MVTRQLTRVVNDIPAEIANDSQHSKWLLEQGYEPHSLDLCLITVSL</sequence>
<evidence type="ECO:0000313" key="1">
    <source>
        <dbReference type="EMBL" id="GAL24934.1"/>
    </source>
</evidence>
<gene>
    <name evidence="1" type="ORF">JCM19239_4659</name>
</gene>
<dbReference type="EMBL" id="BBMS01000006">
    <property type="protein sequence ID" value="GAL24934.1"/>
    <property type="molecule type" value="Genomic_DNA"/>
</dbReference>
<keyword evidence="2" id="KW-1185">Reference proteome</keyword>
<reference evidence="2" key="1">
    <citation type="submission" date="2014-09" db="EMBL/GenBank/DDBJ databases">
        <title>Vibrio variabilis JCM 19239. (C206) whole genome shotgun sequence.</title>
        <authorList>
            <person name="Sawabe T."/>
            <person name="Meirelles P."/>
            <person name="Nakanishi M."/>
            <person name="Sayaka M."/>
            <person name="Hattori M."/>
            <person name="Ohkuma M."/>
        </authorList>
    </citation>
    <scope>NUCLEOTIDE SEQUENCE [LARGE SCALE GENOMIC DNA]</scope>
    <source>
        <strain evidence="2">JCM 19239</strain>
    </source>
</reference>
<accession>A0ABQ0J837</accession>
<dbReference type="Proteomes" id="UP000029223">
    <property type="component" value="Unassembled WGS sequence"/>
</dbReference>
<name>A0ABQ0J837_9VIBR</name>
<proteinExistence type="predicted"/>
<evidence type="ECO:0000313" key="2">
    <source>
        <dbReference type="Proteomes" id="UP000029223"/>
    </source>
</evidence>